<dbReference type="InterPro" id="IPR000212">
    <property type="entry name" value="DNA_helicase_UvrD/REP"/>
</dbReference>
<dbReference type="Pfam" id="PF00580">
    <property type="entry name" value="UvrD-helicase"/>
    <property type="match status" value="1"/>
</dbReference>
<organism evidence="11 12">
    <name type="scientific">Parasutterella muris</name>
    <dbReference type="NCBI Taxonomy" id="2565572"/>
    <lineage>
        <taxon>Bacteria</taxon>
        <taxon>Pseudomonadati</taxon>
        <taxon>Pseudomonadota</taxon>
        <taxon>Betaproteobacteria</taxon>
        <taxon>Burkholderiales</taxon>
        <taxon>Sutterellaceae</taxon>
        <taxon>Parasutterella</taxon>
    </lineage>
</organism>
<evidence type="ECO:0000256" key="2">
    <source>
        <dbReference type="ARBA" id="ARBA00022801"/>
    </source>
</evidence>
<dbReference type="SUPFAM" id="SSF52540">
    <property type="entry name" value="P-loop containing nucleoside triphosphate hydrolases"/>
    <property type="match status" value="1"/>
</dbReference>
<comment type="catalytic activity">
    <reaction evidence="8">
        <text>ATP + H2O = ADP + phosphate + H(+)</text>
        <dbReference type="Rhea" id="RHEA:13065"/>
        <dbReference type="ChEBI" id="CHEBI:15377"/>
        <dbReference type="ChEBI" id="CHEBI:15378"/>
        <dbReference type="ChEBI" id="CHEBI:30616"/>
        <dbReference type="ChEBI" id="CHEBI:43474"/>
        <dbReference type="ChEBI" id="CHEBI:456216"/>
        <dbReference type="EC" id="5.6.2.4"/>
    </reaction>
</comment>
<evidence type="ECO:0000313" key="12">
    <source>
        <dbReference type="Proteomes" id="UP000472580"/>
    </source>
</evidence>
<evidence type="ECO:0000256" key="1">
    <source>
        <dbReference type="ARBA" id="ARBA00022741"/>
    </source>
</evidence>
<dbReference type="InterPro" id="IPR027417">
    <property type="entry name" value="P-loop_NTPase"/>
</dbReference>
<evidence type="ECO:0000256" key="8">
    <source>
        <dbReference type="ARBA" id="ARBA00048988"/>
    </source>
</evidence>
<dbReference type="Gene3D" id="3.40.50.300">
    <property type="entry name" value="P-loop containing nucleotide triphosphate hydrolases"/>
    <property type="match status" value="3"/>
</dbReference>
<proteinExistence type="predicted"/>
<dbReference type="GO" id="GO:0000725">
    <property type="term" value="P:recombinational repair"/>
    <property type="evidence" value="ECO:0007669"/>
    <property type="project" value="TreeGrafter"/>
</dbReference>
<dbReference type="SUPFAM" id="SSF57783">
    <property type="entry name" value="Zinc beta-ribbon"/>
    <property type="match status" value="1"/>
</dbReference>
<dbReference type="Gene3D" id="3.30.65.10">
    <property type="entry name" value="Bacterial Topoisomerase I, domain 1"/>
    <property type="match status" value="1"/>
</dbReference>
<keyword evidence="12" id="KW-1185">Reference proteome</keyword>
<dbReference type="GO" id="GO:0003677">
    <property type="term" value="F:DNA binding"/>
    <property type="evidence" value="ECO:0007669"/>
    <property type="project" value="InterPro"/>
</dbReference>
<dbReference type="CDD" id="cd18807">
    <property type="entry name" value="SF1_C_UvrD"/>
    <property type="match status" value="1"/>
</dbReference>
<keyword evidence="1 9" id="KW-0547">Nucleotide-binding</keyword>
<evidence type="ECO:0000256" key="3">
    <source>
        <dbReference type="ARBA" id="ARBA00022806"/>
    </source>
</evidence>
<protein>
    <recommendedName>
        <fullName evidence="7">DNA 3'-5' helicase</fullName>
        <ecNumber evidence="7">5.6.2.4</ecNumber>
    </recommendedName>
</protein>
<dbReference type="InterPro" id="IPR014017">
    <property type="entry name" value="DNA_helicase_UvrD-like_C"/>
</dbReference>
<evidence type="ECO:0000259" key="10">
    <source>
        <dbReference type="PROSITE" id="PS51198"/>
    </source>
</evidence>
<dbReference type="Proteomes" id="UP000472580">
    <property type="component" value="Unassembled WGS sequence"/>
</dbReference>
<evidence type="ECO:0000256" key="4">
    <source>
        <dbReference type="ARBA" id="ARBA00022840"/>
    </source>
</evidence>
<dbReference type="RefSeq" id="WP_160335066.1">
    <property type="nucleotide sequence ID" value="NZ_WSRP01000013.1"/>
</dbReference>
<dbReference type="PANTHER" id="PTHR11070:SF63">
    <property type="entry name" value="DNA HELICASE IV"/>
    <property type="match status" value="1"/>
</dbReference>
<evidence type="ECO:0000256" key="7">
    <source>
        <dbReference type="ARBA" id="ARBA00034808"/>
    </source>
</evidence>
<dbReference type="PANTHER" id="PTHR11070">
    <property type="entry name" value="UVRD / RECB / PCRA DNA HELICASE FAMILY MEMBER"/>
    <property type="match status" value="1"/>
</dbReference>
<dbReference type="PROSITE" id="PS51198">
    <property type="entry name" value="UVRD_HELICASE_ATP_BIND"/>
    <property type="match status" value="1"/>
</dbReference>
<keyword evidence="5" id="KW-0413">Isomerase</keyword>
<accession>A0A6L6YIG0</accession>
<dbReference type="InterPro" id="IPR014016">
    <property type="entry name" value="UvrD-like_ATP-bd"/>
</dbReference>
<dbReference type="OrthoDB" id="5298826at2"/>
<reference evidence="11 12" key="1">
    <citation type="submission" date="2019-12" db="EMBL/GenBank/DDBJ databases">
        <title>Microbes associate with the intestines of laboratory mice.</title>
        <authorList>
            <person name="Navarre W."/>
            <person name="Wong E."/>
        </authorList>
    </citation>
    <scope>NUCLEOTIDE SEQUENCE [LARGE SCALE GENOMIC DNA]</scope>
    <source>
        <strain evidence="11 12">NM82_D38</strain>
    </source>
</reference>
<dbReference type="Pfam" id="PF13361">
    <property type="entry name" value="UvrD_C"/>
    <property type="match status" value="1"/>
</dbReference>
<dbReference type="EMBL" id="WSRP01000013">
    <property type="protein sequence ID" value="MVX56632.1"/>
    <property type="molecule type" value="Genomic_DNA"/>
</dbReference>
<keyword evidence="3 9" id="KW-0347">Helicase</keyword>
<keyword evidence="2 9" id="KW-0378">Hydrolase</keyword>
<evidence type="ECO:0000313" key="11">
    <source>
        <dbReference type="EMBL" id="MVX56632.1"/>
    </source>
</evidence>
<evidence type="ECO:0000256" key="6">
    <source>
        <dbReference type="ARBA" id="ARBA00034617"/>
    </source>
</evidence>
<evidence type="ECO:0000256" key="9">
    <source>
        <dbReference type="PROSITE-ProRule" id="PRU00560"/>
    </source>
</evidence>
<comment type="caution">
    <text evidence="11">The sequence shown here is derived from an EMBL/GenBank/DDBJ whole genome shotgun (WGS) entry which is preliminary data.</text>
</comment>
<name>A0A6L6YIG0_9BURK</name>
<dbReference type="EC" id="5.6.2.4" evidence="7"/>
<dbReference type="GO" id="GO:0016787">
    <property type="term" value="F:hydrolase activity"/>
    <property type="evidence" value="ECO:0007669"/>
    <property type="project" value="UniProtKB-UniRule"/>
</dbReference>
<dbReference type="AlphaFoldDB" id="A0A6L6YIG0"/>
<dbReference type="GO" id="GO:0043138">
    <property type="term" value="F:3'-5' DNA helicase activity"/>
    <property type="evidence" value="ECO:0007669"/>
    <property type="project" value="UniProtKB-EC"/>
</dbReference>
<evidence type="ECO:0000256" key="5">
    <source>
        <dbReference type="ARBA" id="ARBA00023235"/>
    </source>
</evidence>
<feature type="binding site" evidence="9">
    <location>
        <begin position="213"/>
        <end position="220"/>
    </location>
    <ligand>
        <name>ATP</name>
        <dbReference type="ChEBI" id="CHEBI:30616"/>
    </ligand>
</feature>
<dbReference type="GO" id="GO:0005829">
    <property type="term" value="C:cytosol"/>
    <property type="evidence" value="ECO:0007669"/>
    <property type="project" value="TreeGrafter"/>
</dbReference>
<comment type="catalytic activity">
    <reaction evidence="6">
        <text>Couples ATP hydrolysis with the unwinding of duplex DNA by translocating in the 3'-5' direction.</text>
        <dbReference type="EC" id="5.6.2.4"/>
    </reaction>
</comment>
<feature type="domain" description="UvrD-like helicase ATP-binding" evidence="10">
    <location>
        <begin position="192"/>
        <end position="654"/>
    </location>
</feature>
<keyword evidence="4 9" id="KW-0067">ATP-binding</keyword>
<sequence>MVDTKQLNKVEAKLSFFGRLCCRAYDSVAATNDALIIRKNDSIVQEVPYENVLSFINHKEGLFGTYIEFNDGTSKKLGLFKKDQALQLRDFLNSRLKKDLNDKISSYVTEFDHLTLAHYPRDSWEDLLQSLGEKTLLFKPNIDNAELIDEDNRNNIKRIYKNLPINIKKLRAEHEKLKLAERKGFFDEIENHPLTDEQRLGVIRNNDRNIVLAAAGTGKTSVIVSKIFDLIECGLCEPDEILVLAFNKDAALEVQERFRTGVGKRKLNLRCRPKISTFHALGREILVDSGVTPTISILAEDSVRMNAWITKWLDQVISEDVKHFLSFLHFIPEPFDPFECDGKLDYERSLRDNEFRTLKGEKTRGYQEMLIANFLLTHGVDYNYEERYVAKRRIESNLDYRPDFHIAGTDIYIEHFGVDRQGRTRKDIDSAKYRADMQKKRDLHREQGTVLIETYHYEWTEGTLLSGLEKKLKEHGIRLHVLNEETLRKVIQQNTEKISLWGEVLKKVLVAVRVENLDESQIFKRFKDAGVQELKLKTQLVTRLLRDYRAELAKTSSIDFDDMILKSSALINSGTFRPKWKYILVDEFQDISTSRKDFVLSLVKYGPRPSLTVVGDDWQAIYRFAGGKLEYTTRFEEYFGNATLTFLRRTFRYHDNIAAVSEKFITDNPNQIKKDVDAQIHVSKSQIFLHDHLGSDGGAEWVEKTIQIIRKLRKNDRDGSIAVIARYNHFLDDIKAAAQKIEGVRFWTFHKAKGLEADYVILVGLTQGKFGFPSENRDEAIVAALLPLADDFPYSEERRLMYVGMTRPKNQLHIIADPYAVSPFVTELLSQHYDINIVSPLFKKTYRSRFKCPHCSEGYFKKCSGKNGDFYLCSMGRGCPVGKARVCEKCGYPAIDNVTVSKCTNPDCGHSFMICEKCGRPMRLREGKFGKFWGCSGYGIQGDQCTNTRSL</sequence>
<gene>
    <name evidence="11" type="ORF">E5987_05345</name>
</gene>
<dbReference type="GO" id="GO:0005524">
    <property type="term" value="F:ATP binding"/>
    <property type="evidence" value="ECO:0007669"/>
    <property type="project" value="UniProtKB-UniRule"/>
</dbReference>